<gene>
    <name evidence="1" type="ORF">ABGB03_03350</name>
</gene>
<accession>A0AAU7BUX9</accession>
<sequence>MLKKFFIITILIFTDISPIIIDHSLDLFERQDLKDEILWSSNKKLTWNDFLGEPNNYKENLLAETQCEIKIIGTYRSGGIPKYIIASYFIKSKSWTKVNDSLTLKHEQVHFDIYELFTRKIRKEFDKLNKKKVRDTKMYDEIYYKLVNESINLNDRYDNEVYFNNEKQQIWIEEIAVELENLKEYSFDNHSN</sequence>
<dbReference type="AlphaFoldDB" id="A0AAU7BUX9"/>
<dbReference type="RefSeq" id="WP_347924818.1">
    <property type="nucleotide sequence ID" value="NZ_CP157199.1"/>
</dbReference>
<evidence type="ECO:0008006" key="2">
    <source>
        <dbReference type="Google" id="ProtNLM"/>
    </source>
</evidence>
<name>A0AAU7BUX9_9FLAO</name>
<dbReference type="EMBL" id="CP157199">
    <property type="protein sequence ID" value="XBG61943.1"/>
    <property type="molecule type" value="Genomic_DNA"/>
</dbReference>
<protein>
    <recommendedName>
        <fullName evidence="2">DUF922 domain-containing protein</fullName>
    </recommendedName>
</protein>
<organism evidence="1">
    <name type="scientific">Pontimicrobium sp. SW4</name>
    <dbReference type="NCBI Taxonomy" id="3153519"/>
    <lineage>
        <taxon>Bacteria</taxon>
        <taxon>Pseudomonadati</taxon>
        <taxon>Bacteroidota</taxon>
        <taxon>Flavobacteriia</taxon>
        <taxon>Flavobacteriales</taxon>
        <taxon>Flavobacteriaceae</taxon>
        <taxon>Pontimicrobium</taxon>
    </lineage>
</organism>
<evidence type="ECO:0000313" key="1">
    <source>
        <dbReference type="EMBL" id="XBG61943.1"/>
    </source>
</evidence>
<proteinExistence type="predicted"/>
<reference evidence="1" key="1">
    <citation type="submission" date="2024-05" db="EMBL/GenBank/DDBJ databases">
        <title>Pontimicrobium maritimus sp. nov., isolated form sea water.</title>
        <authorList>
            <person name="Muhammad N."/>
            <person name="Vuong T.Q."/>
            <person name="Han H.L."/>
            <person name="Kim S.-G."/>
        </authorList>
    </citation>
    <scope>NUCLEOTIDE SEQUENCE</scope>
    <source>
        <strain evidence="1">SW4</strain>
    </source>
</reference>